<dbReference type="InterPro" id="IPR056632">
    <property type="entry name" value="DUF7730"/>
</dbReference>
<dbReference type="GeneID" id="54566373"/>
<evidence type="ECO:0000313" key="4">
    <source>
        <dbReference type="Proteomes" id="UP000799537"/>
    </source>
</evidence>
<evidence type="ECO:0000256" key="1">
    <source>
        <dbReference type="SAM" id="MobiDB-lite"/>
    </source>
</evidence>
<organism evidence="3 4">
    <name type="scientific">Zasmidium cellare ATCC 36951</name>
    <dbReference type="NCBI Taxonomy" id="1080233"/>
    <lineage>
        <taxon>Eukaryota</taxon>
        <taxon>Fungi</taxon>
        <taxon>Dikarya</taxon>
        <taxon>Ascomycota</taxon>
        <taxon>Pezizomycotina</taxon>
        <taxon>Dothideomycetes</taxon>
        <taxon>Dothideomycetidae</taxon>
        <taxon>Mycosphaerellales</taxon>
        <taxon>Mycosphaerellaceae</taxon>
        <taxon>Zasmidium</taxon>
    </lineage>
</organism>
<proteinExistence type="predicted"/>
<feature type="region of interest" description="Disordered" evidence="1">
    <location>
        <begin position="15"/>
        <end position="39"/>
    </location>
</feature>
<keyword evidence="4" id="KW-1185">Reference proteome</keyword>
<evidence type="ECO:0000313" key="3">
    <source>
        <dbReference type="EMBL" id="KAF2165408.1"/>
    </source>
</evidence>
<protein>
    <recommendedName>
        <fullName evidence="2">DUF7730 domain-containing protein</fullName>
    </recommendedName>
</protein>
<evidence type="ECO:0000259" key="2">
    <source>
        <dbReference type="Pfam" id="PF24864"/>
    </source>
</evidence>
<dbReference type="EMBL" id="ML993600">
    <property type="protein sequence ID" value="KAF2165408.1"/>
    <property type="molecule type" value="Genomic_DNA"/>
</dbReference>
<dbReference type="AlphaFoldDB" id="A0A6A6CGU9"/>
<dbReference type="PANTHER" id="PTHR38790:SF4">
    <property type="entry name" value="2EXR DOMAIN-CONTAINING PROTEIN"/>
    <property type="match status" value="1"/>
</dbReference>
<dbReference type="RefSeq" id="XP_033666297.1">
    <property type="nucleotide sequence ID" value="XM_033813101.1"/>
</dbReference>
<accession>A0A6A6CGU9</accession>
<dbReference type="Proteomes" id="UP000799537">
    <property type="component" value="Unassembled WGS sequence"/>
</dbReference>
<sequence length="269" mass="30746">MKSLFRRVFGFTPSTQRNRHAERSREEPPVRPLPHSRPRQLSSLSLANPQLQSLFITRIPPELRLLIWEAVLATSGLIHLKAARGTLKYYPCNDDGDKLGFRHKCWLIYTEAIDVLYQTNTFDFNRLEGIMRLPQVLLPDRLQRIRSVHLSTAFQFPRVYGIPQRPQTRLPDNVLEWSAAAEILGSLTALDELWIEIASWPYGVGRVGLDEASLLAMLSALAALRVRSFEVTMTAFVSEHVREQLGPLPFRLTKRKKPGIGFYTTPDDD</sequence>
<gene>
    <name evidence="3" type="ORF">M409DRAFT_55808</name>
</gene>
<feature type="compositionally biased region" description="Basic and acidic residues" evidence="1">
    <location>
        <begin position="19"/>
        <end position="29"/>
    </location>
</feature>
<feature type="domain" description="DUF7730" evidence="2">
    <location>
        <begin position="99"/>
        <end position="233"/>
    </location>
</feature>
<name>A0A6A6CGU9_ZASCE</name>
<reference evidence="3" key="1">
    <citation type="journal article" date="2020" name="Stud. Mycol.">
        <title>101 Dothideomycetes genomes: a test case for predicting lifestyles and emergence of pathogens.</title>
        <authorList>
            <person name="Haridas S."/>
            <person name="Albert R."/>
            <person name="Binder M."/>
            <person name="Bloem J."/>
            <person name="Labutti K."/>
            <person name="Salamov A."/>
            <person name="Andreopoulos B."/>
            <person name="Baker S."/>
            <person name="Barry K."/>
            <person name="Bills G."/>
            <person name="Bluhm B."/>
            <person name="Cannon C."/>
            <person name="Castanera R."/>
            <person name="Culley D."/>
            <person name="Daum C."/>
            <person name="Ezra D."/>
            <person name="Gonzalez J."/>
            <person name="Henrissat B."/>
            <person name="Kuo A."/>
            <person name="Liang C."/>
            <person name="Lipzen A."/>
            <person name="Lutzoni F."/>
            <person name="Magnuson J."/>
            <person name="Mondo S."/>
            <person name="Nolan M."/>
            <person name="Ohm R."/>
            <person name="Pangilinan J."/>
            <person name="Park H.-J."/>
            <person name="Ramirez L."/>
            <person name="Alfaro M."/>
            <person name="Sun H."/>
            <person name="Tritt A."/>
            <person name="Yoshinaga Y."/>
            <person name="Zwiers L.-H."/>
            <person name="Turgeon B."/>
            <person name="Goodwin S."/>
            <person name="Spatafora J."/>
            <person name="Crous P."/>
            <person name="Grigoriev I."/>
        </authorList>
    </citation>
    <scope>NUCLEOTIDE SEQUENCE</scope>
    <source>
        <strain evidence="3">ATCC 36951</strain>
    </source>
</reference>
<dbReference type="Pfam" id="PF24864">
    <property type="entry name" value="DUF7730"/>
    <property type="match status" value="1"/>
</dbReference>
<dbReference type="OrthoDB" id="4757095at2759"/>
<dbReference type="PANTHER" id="PTHR38790">
    <property type="entry name" value="2EXR DOMAIN-CONTAINING PROTEIN-RELATED"/>
    <property type="match status" value="1"/>
</dbReference>